<evidence type="ECO:0000313" key="2">
    <source>
        <dbReference type="Proteomes" id="UP000572377"/>
    </source>
</evidence>
<keyword evidence="2" id="KW-1185">Reference proteome</keyword>
<accession>A0A849L0R4</accession>
<comment type="caution">
    <text evidence="1">The sequence shown here is derived from an EMBL/GenBank/DDBJ whole genome shotgun (WGS) entry which is preliminary data.</text>
</comment>
<dbReference type="RefSeq" id="WP_171323176.1">
    <property type="nucleotide sequence ID" value="NZ_JABFBC010000001.1"/>
</dbReference>
<sequence>MARASRRLRSAMWLLYQYRKMRAFLAPAVAGRRVILHIGPHKTGTTTMQATLQRNRGLLAPYLYLVPRRDTPLRLLTILTRNTYRPRQLARNADAMTQAARRLARSCRHLPVTLITHEDLMGARPTLRNEHGLYAVAPDKLALIVDAFESEGARVEIVFYRRDFAEWLESLHRDIGKGGKPGGLGRRFGFPADWEPLLGAFRDRFGTRLCVLSFDADREAGRMGLGLLRLAGVPDATIEGIDWSPPRRVTSAATLAPRGLA</sequence>
<proteinExistence type="predicted"/>
<gene>
    <name evidence="1" type="ORF">HMH01_05315</name>
</gene>
<reference evidence="1 2" key="1">
    <citation type="submission" date="2020-05" db="EMBL/GenBank/DDBJ databases">
        <title>Gimesia benthica sp. nov., a novel planctomycete isolated from a deep-sea water sample of the Northwest Indian Ocean.</title>
        <authorList>
            <person name="Wang J."/>
            <person name="Ruan C."/>
            <person name="Song L."/>
            <person name="Zhu Y."/>
            <person name="Li A."/>
            <person name="Zheng X."/>
            <person name="Wang L."/>
            <person name="Lu Z."/>
            <person name="Huang Y."/>
            <person name="Du W."/>
            <person name="Zhou Y."/>
            <person name="Huang L."/>
            <person name="Dai X."/>
        </authorList>
    </citation>
    <scope>NUCLEOTIDE SEQUENCE [LARGE SCALE GENOMIC DNA]</scope>
    <source>
        <strain evidence="1 2">YYQ-30</strain>
    </source>
</reference>
<dbReference type="AlphaFoldDB" id="A0A849L0R4"/>
<dbReference type="EMBL" id="JABFBC010000001">
    <property type="protein sequence ID" value="NNU79857.1"/>
    <property type="molecule type" value="Genomic_DNA"/>
</dbReference>
<evidence type="ECO:0008006" key="3">
    <source>
        <dbReference type="Google" id="ProtNLM"/>
    </source>
</evidence>
<dbReference type="SUPFAM" id="SSF52540">
    <property type="entry name" value="P-loop containing nucleoside triphosphate hydrolases"/>
    <property type="match status" value="1"/>
</dbReference>
<name>A0A849L0R4_9RHOB</name>
<dbReference type="InterPro" id="IPR027417">
    <property type="entry name" value="P-loop_NTPase"/>
</dbReference>
<protein>
    <recommendedName>
        <fullName evidence="3">Sulfotransferase family protein</fullName>
    </recommendedName>
</protein>
<dbReference type="Proteomes" id="UP000572377">
    <property type="component" value="Unassembled WGS sequence"/>
</dbReference>
<evidence type="ECO:0000313" key="1">
    <source>
        <dbReference type="EMBL" id="NNU79857.1"/>
    </source>
</evidence>
<organism evidence="1 2">
    <name type="scientific">Halovulum dunhuangense</name>
    <dbReference type="NCBI Taxonomy" id="1505036"/>
    <lineage>
        <taxon>Bacteria</taxon>
        <taxon>Pseudomonadati</taxon>
        <taxon>Pseudomonadota</taxon>
        <taxon>Alphaproteobacteria</taxon>
        <taxon>Rhodobacterales</taxon>
        <taxon>Paracoccaceae</taxon>
        <taxon>Halovulum</taxon>
    </lineage>
</organism>